<proteinExistence type="predicted"/>
<dbReference type="Proteomes" id="UP000011607">
    <property type="component" value="Unassembled WGS sequence"/>
</dbReference>
<name>M0M336_9EURY</name>
<comment type="caution">
    <text evidence="3">The sequence shown here is derived from an EMBL/GenBank/DDBJ whole genome shotgun (WGS) entry which is preliminary data.</text>
</comment>
<organism evidence="3 4">
    <name type="scientific">Halobiforma nitratireducens JCM 10879</name>
    <dbReference type="NCBI Taxonomy" id="1227454"/>
    <lineage>
        <taxon>Archaea</taxon>
        <taxon>Methanobacteriati</taxon>
        <taxon>Methanobacteriota</taxon>
        <taxon>Stenosarchaea group</taxon>
        <taxon>Halobacteria</taxon>
        <taxon>Halobacteriales</taxon>
        <taxon>Natrialbaceae</taxon>
        <taxon>Halobiforma</taxon>
    </lineage>
</organism>
<dbReference type="InterPro" id="IPR021683">
    <property type="entry name" value="DUF3267"/>
</dbReference>
<feature type="region of interest" description="Disordered" evidence="1">
    <location>
        <begin position="214"/>
        <end position="246"/>
    </location>
</feature>
<dbReference type="AlphaFoldDB" id="M0M336"/>
<evidence type="ECO:0000256" key="2">
    <source>
        <dbReference type="SAM" id="Phobius"/>
    </source>
</evidence>
<feature type="transmembrane region" description="Helical" evidence="2">
    <location>
        <begin position="48"/>
        <end position="70"/>
    </location>
</feature>
<evidence type="ECO:0000313" key="3">
    <source>
        <dbReference type="EMBL" id="EMA39823.1"/>
    </source>
</evidence>
<feature type="transmembrane region" description="Helical" evidence="2">
    <location>
        <begin position="265"/>
        <end position="287"/>
    </location>
</feature>
<reference evidence="3 4" key="1">
    <citation type="journal article" date="2014" name="PLoS Genet.">
        <title>Phylogenetically driven sequencing of extremely halophilic archaea reveals strategies for static and dynamic osmo-response.</title>
        <authorList>
            <person name="Becker E.A."/>
            <person name="Seitzer P.M."/>
            <person name="Tritt A."/>
            <person name="Larsen D."/>
            <person name="Krusor M."/>
            <person name="Yao A.I."/>
            <person name="Wu D."/>
            <person name="Madern D."/>
            <person name="Eisen J.A."/>
            <person name="Darling A.E."/>
            <person name="Facciotti M.T."/>
        </authorList>
    </citation>
    <scope>NUCLEOTIDE SEQUENCE [LARGE SCALE GENOMIC DNA]</scope>
    <source>
        <strain evidence="3 4">JCM 10879</strain>
    </source>
</reference>
<dbReference type="PATRIC" id="fig|1227454.3.peg.1583"/>
<evidence type="ECO:0000256" key="1">
    <source>
        <dbReference type="SAM" id="MobiDB-lite"/>
    </source>
</evidence>
<dbReference type="Pfam" id="PF11667">
    <property type="entry name" value="DUF3267"/>
    <property type="match status" value="1"/>
</dbReference>
<feature type="compositionally biased region" description="Acidic residues" evidence="1">
    <location>
        <begin position="221"/>
        <end position="236"/>
    </location>
</feature>
<keyword evidence="4" id="KW-1185">Reference proteome</keyword>
<evidence type="ECO:0008006" key="5">
    <source>
        <dbReference type="Google" id="ProtNLM"/>
    </source>
</evidence>
<dbReference type="STRING" id="1227454.C446_07874"/>
<dbReference type="eggNOG" id="arCOG05799">
    <property type="taxonomic scope" value="Archaea"/>
</dbReference>
<protein>
    <recommendedName>
        <fullName evidence="5">DUF3267 domain-containing protein</fullName>
    </recommendedName>
</protein>
<accession>M0M336</accession>
<feature type="transmembrane region" description="Helical" evidence="2">
    <location>
        <begin position="91"/>
        <end position="112"/>
    </location>
</feature>
<feature type="region of interest" description="Disordered" evidence="1">
    <location>
        <begin position="1"/>
        <end position="30"/>
    </location>
</feature>
<gene>
    <name evidence="3" type="ORF">C446_07874</name>
</gene>
<feature type="transmembrane region" description="Helical" evidence="2">
    <location>
        <begin position="293"/>
        <end position="314"/>
    </location>
</feature>
<keyword evidence="2" id="KW-0812">Transmembrane</keyword>
<feature type="transmembrane region" description="Helical" evidence="2">
    <location>
        <begin position="152"/>
        <end position="174"/>
    </location>
</feature>
<keyword evidence="2" id="KW-0472">Membrane</keyword>
<evidence type="ECO:0000313" key="4">
    <source>
        <dbReference type="Proteomes" id="UP000011607"/>
    </source>
</evidence>
<sequence length="357" mass="37410">MGLDTRDLFDTGTAFSPPTRGRVVSRPEPPTRRPIAEFRLTRPVACQWLATAVVAFFAFAYAFGHVLAIARGRTLEPIVVDPAPPFVRWSLVLSLGLVALTVVLHELLHGVFITRYSDRKTGGPTYGIGISYFVLPYAYAETEGTAFTRREMLVVLLAPFVGITALGLVTIAVYPSPALLVPLAANAAGSVGDLWMAATLLRYPSSVRVTELGRVRGAASDEGDDESGEREADESDDRTKGNRPPQGFAIYGPSADHVAEPDSRVVVVLCSSIAVGAVGTLAVLLGATIASVLVSLAVGSGSVVIGDPNGWLLFRHELRSDGGAVIEVGASLVVAVSALGGVCWTGVSAVRGSLDLG</sequence>
<keyword evidence="2" id="KW-1133">Transmembrane helix</keyword>
<feature type="transmembrane region" description="Helical" evidence="2">
    <location>
        <begin position="326"/>
        <end position="347"/>
    </location>
</feature>
<feature type="transmembrane region" description="Helical" evidence="2">
    <location>
        <begin position="124"/>
        <end position="140"/>
    </location>
</feature>
<dbReference type="EMBL" id="AOMA01000078">
    <property type="protein sequence ID" value="EMA39823.1"/>
    <property type="molecule type" value="Genomic_DNA"/>
</dbReference>